<name>A0A3F3A0F4_CLOB6</name>
<accession>A0A3F3A0F4</accession>
<dbReference type="SUPFAM" id="SSF88659">
    <property type="entry name" value="Sigma3 and sigma4 domains of RNA polymerase sigma factors"/>
    <property type="match status" value="1"/>
</dbReference>
<dbReference type="InterPro" id="IPR036388">
    <property type="entry name" value="WH-like_DNA-bd_sf"/>
</dbReference>
<gene>
    <name evidence="1" type="ordered locus">CLJ_B3666</name>
</gene>
<evidence type="ECO:0000313" key="2">
    <source>
        <dbReference type="Proteomes" id="UP000002333"/>
    </source>
</evidence>
<dbReference type="Proteomes" id="UP000002333">
    <property type="component" value="Chromosome"/>
</dbReference>
<dbReference type="AlphaFoldDB" id="A0A3F3A0F4"/>
<protein>
    <recommendedName>
        <fullName evidence="3">Sigma-70 family RNA polymerase sigma factor</fullName>
    </recommendedName>
</protein>
<dbReference type="EMBL" id="CP001083">
    <property type="protein sequence ID" value="ACQ53751.1"/>
    <property type="molecule type" value="Genomic_DNA"/>
</dbReference>
<dbReference type="KEGG" id="cbi:CLJ_B3666"/>
<evidence type="ECO:0008006" key="3">
    <source>
        <dbReference type="Google" id="ProtNLM"/>
    </source>
</evidence>
<dbReference type="Gene3D" id="1.10.10.10">
    <property type="entry name" value="Winged helix-like DNA-binding domain superfamily/Winged helix DNA-binding domain"/>
    <property type="match status" value="1"/>
</dbReference>
<organism evidence="1 2">
    <name type="scientific">Clostridium botulinum (strain 657 / Type Ba4)</name>
    <dbReference type="NCBI Taxonomy" id="515621"/>
    <lineage>
        <taxon>Bacteria</taxon>
        <taxon>Bacillati</taxon>
        <taxon>Bacillota</taxon>
        <taxon>Clostridia</taxon>
        <taxon>Eubacteriales</taxon>
        <taxon>Clostridiaceae</taxon>
        <taxon>Clostridium</taxon>
    </lineage>
</organism>
<dbReference type="InterPro" id="IPR013324">
    <property type="entry name" value="RNA_pol_sigma_r3/r4-like"/>
</dbReference>
<proteinExistence type="predicted"/>
<reference evidence="2" key="2">
    <citation type="submission" date="2008-05" db="EMBL/GenBank/DDBJ databases">
        <title>Genome sequence of Clostridium botulinum Ba4 strain 657.</title>
        <authorList>
            <person name="Shrivastava S."/>
            <person name="Brown J.L."/>
            <person name="Bruce D."/>
            <person name="Detter C."/>
            <person name="Munk C."/>
            <person name="Smith L.A."/>
            <person name="Smith T.J."/>
            <person name="Sutton G."/>
            <person name="Brettin T.S."/>
        </authorList>
    </citation>
    <scope>NUCLEOTIDE SEQUENCE [LARGE SCALE GENOMIC DNA]</scope>
    <source>
        <strain evidence="2">657 / Type Ba4</strain>
    </source>
</reference>
<evidence type="ECO:0000313" key="1">
    <source>
        <dbReference type="EMBL" id="ACQ53751.1"/>
    </source>
</evidence>
<sequence length="180" mass="21414">MNPSSFQTTIENQFDYICKRAMDDERKDYIKILSRQSKREIFFSDMGDYLVNQFSVVDSYSTDHQIFTWNGFTVGVENDLLSEELRSLPDKKREIILLYYFMDINDTEIPELLKLNRFTVYRYRISGMKTTYPMIPSSDIVAACRYAPRFPNREVCLSIKAYCHTVYFDRLTSRYSLKIE</sequence>
<reference evidence="1 2" key="1">
    <citation type="journal article" date="2007" name="PLoS ONE">
        <title>Analysis of the neurotoxin complex genes in Clostridium botulinum A1-A4 and B1 strains: BoNT/A3, /Ba4 and /B1 clusters are located within plasmids.</title>
        <authorList>
            <person name="Smith T.J."/>
            <person name="Hill K.K."/>
            <person name="Foley B.T."/>
            <person name="Detter J.C."/>
            <person name="Munk A.C."/>
            <person name="Bruce D.C."/>
            <person name="Doggett N.A."/>
            <person name="Smith L.A."/>
            <person name="Marks J.D."/>
            <person name="Xie G."/>
            <person name="Brettin T.S."/>
        </authorList>
    </citation>
    <scope>NUCLEOTIDE SEQUENCE [LARGE SCALE GENOMIC DNA]</scope>
    <source>
        <strain evidence="2">657 / Type Ba4</strain>
    </source>
</reference>